<feature type="domain" description="SGNH hydrolase-type esterase" evidence="2">
    <location>
        <begin position="241"/>
        <end position="447"/>
    </location>
</feature>
<organism evidence="3 4">
    <name type="scientific">Rhodanobacter geophilus</name>
    <dbReference type="NCBI Taxonomy" id="3162488"/>
    <lineage>
        <taxon>Bacteria</taxon>
        <taxon>Pseudomonadati</taxon>
        <taxon>Pseudomonadota</taxon>
        <taxon>Gammaproteobacteria</taxon>
        <taxon>Lysobacterales</taxon>
        <taxon>Rhodanobacteraceae</taxon>
        <taxon>Rhodanobacter</taxon>
    </lineage>
</organism>
<dbReference type="PROSITE" id="PS51257">
    <property type="entry name" value="PROKAR_LIPOPROTEIN"/>
    <property type="match status" value="1"/>
</dbReference>
<keyword evidence="1" id="KW-0732">Signal</keyword>
<evidence type="ECO:0000313" key="3">
    <source>
        <dbReference type="EMBL" id="MEW9623430.1"/>
    </source>
</evidence>
<dbReference type="InterPro" id="IPR013830">
    <property type="entry name" value="SGNH_hydro"/>
</dbReference>
<reference evidence="3 4" key="1">
    <citation type="submission" date="2024-06" db="EMBL/GenBank/DDBJ databases">
        <authorList>
            <person name="Woo H."/>
        </authorList>
    </citation>
    <scope>NUCLEOTIDE SEQUENCE [LARGE SCALE GENOMIC DNA]</scope>
    <source>
        <strain evidence="3 4">S2-g</strain>
    </source>
</reference>
<keyword evidence="4" id="KW-1185">Reference proteome</keyword>
<dbReference type="Pfam" id="PF13472">
    <property type="entry name" value="Lipase_GDSL_2"/>
    <property type="match status" value="1"/>
</dbReference>
<sequence>MTPARNNAHKRFAIALIALLSGCLLLPACTVPTKPVTQKWVATWGQAMTSQYARVAGHGGKPVRDAYGQPVERAPTVDHLTLRQTVNVSAGGERVRIRLSNYYGRAPLTVSAARIALAAGHAGDLSATEPGSDRPLSFDGGKPSITIAPGREAVSDPVDLRVPALADVVVSLYFDGPTQLADFHPMEQAHTTYAVDGDATRQPSLAQRPAAKALPRTRDDHIYLLDGVEVEAPADTRGIIAFGDSITDGALASAPTASWPAVLARIAQRNGDAAAVVNAGISADELATDQIGAPGAGASGLKRFLRDVVDRPGVTDVVVLFGANDINRGIDPAGYPNGASAGDLIASMRMLADVAHQHHLRIYAGTVTPFAGLADWYSPQREAVRLQFNAWIRHSGLFDGVVDFSAAVAGAYTPPPLAAKQSPLPVGMATVCAGDAGLHPNDRGYAVMGTLAYNVLFHATLQPPQGCR</sequence>
<dbReference type="PANTHER" id="PTHR43784:SF2">
    <property type="entry name" value="GDSL-LIKE LIPASE_ACYLHYDROLASE, PUTATIVE (AFU_ORTHOLOGUE AFUA_2G00820)-RELATED"/>
    <property type="match status" value="1"/>
</dbReference>
<protein>
    <submittedName>
        <fullName evidence="3">GDSL-type esterase/lipase family protein</fullName>
    </submittedName>
</protein>
<dbReference type="SUPFAM" id="SSF52266">
    <property type="entry name" value="SGNH hydrolase"/>
    <property type="match status" value="1"/>
</dbReference>
<dbReference type="InterPro" id="IPR036514">
    <property type="entry name" value="SGNH_hydro_sf"/>
</dbReference>
<dbReference type="RefSeq" id="WP_367843741.1">
    <property type="nucleotide sequence ID" value="NZ_JBFOHL010000003.1"/>
</dbReference>
<feature type="signal peptide" evidence="1">
    <location>
        <begin position="1"/>
        <end position="28"/>
    </location>
</feature>
<dbReference type="InterPro" id="IPR053140">
    <property type="entry name" value="GDSL_Rv0518-like"/>
</dbReference>
<feature type="chain" id="PRO_5046278517" evidence="1">
    <location>
        <begin position="29"/>
        <end position="468"/>
    </location>
</feature>
<dbReference type="EMBL" id="JBFOHL010000003">
    <property type="protein sequence ID" value="MEW9623430.1"/>
    <property type="molecule type" value="Genomic_DNA"/>
</dbReference>
<name>A0ABV3QLE1_9GAMM</name>
<evidence type="ECO:0000259" key="2">
    <source>
        <dbReference type="Pfam" id="PF13472"/>
    </source>
</evidence>
<comment type="caution">
    <text evidence="3">The sequence shown here is derived from an EMBL/GenBank/DDBJ whole genome shotgun (WGS) entry which is preliminary data.</text>
</comment>
<proteinExistence type="predicted"/>
<evidence type="ECO:0000256" key="1">
    <source>
        <dbReference type="SAM" id="SignalP"/>
    </source>
</evidence>
<accession>A0ABV3QLE1</accession>
<dbReference type="Gene3D" id="3.40.50.1110">
    <property type="entry name" value="SGNH hydrolase"/>
    <property type="match status" value="1"/>
</dbReference>
<evidence type="ECO:0000313" key="4">
    <source>
        <dbReference type="Proteomes" id="UP001556170"/>
    </source>
</evidence>
<dbReference type="PANTHER" id="PTHR43784">
    <property type="entry name" value="GDSL-LIKE LIPASE/ACYLHYDROLASE, PUTATIVE (AFU_ORTHOLOGUE AFUA_2G00820)-RELATED"/>
    <property type="match status" value="1"/>
</dbReference>
<dbReference type="Proteomes" id="UP001556170">
    <property type="component" value="Unassembled WGS sequence"/>
</dbReference>
<gene>
    <name evidence="3" type="ORF">ABQJ56_04240</name>
</gene>